<dbReference type="Pfam" id="PF00171">
    <property type="entry name" value="Aldedh"/>
    <property type="match status" value="1"/>
</dbReference>
<dbReference type="InterPro" id="IPR044086">
    <property type="entry name" value="LUC3-like"/>
</dbReference>
<keyword evidence="6" id="KW-1185">Reference proteome</keyword>
<accession>A0ABW2IJS8</accession>
<comment type="similarity">
    <text evidence="3">Belongs to the aldehyde dehydrogenase family.</text>
</comment>
<dbReference type="InterPro" id="IPR016161">
    <property type="entry name" value="Ald_DH/histidinol_DH"/>
</dbReference>
<protein>
    <submittedName>
        <fullName evidence="5">Aldehyde dehydrogenase family protein</fullName>
    </submittedName>
</protein>
<comment type="caution">
    <text evidence="5">The sequence shown here is derived from an EMBL/GenBank/DDBJ whole genome shotgun (WGS) entry which is preliminary data.</text>
</comment>
<name>A0ABW2IJS8_9PROT</name>
<organism evidence="5 6">
    <name type="scientific">Hirschia litorea</name>
    <dbReference type="NCBI Taxonomy" id="1199156"/>
    <lineage>
        <taxon>Bacteria</taxon>
        <taxon>Pseudomonadati</taxon>
        <taxon>Pseudomonadota</taxon>
        <taxon>Alphaproteobacteria</taxon>
        <taxon>Hyphomonadales</taxon>
        <taxon>Hyphomonadaceae</taxon>
        <taxon>Hirschia</taxon>
    </lineage>
</organism>
<dbReference type="InterPro" id="IPR016163">
    <property type="entry name" value="Ald_DH_C"/>
</dbReference>
<evidence type="ECO:0000313" key="6">
    <source>
        <dbReference type="Proteomes" id="UP001596492"/>
    </source>
</evidence>
<dbReference type="Gene3D" id="3.40.309.10">
    <property type="entry name" value="Aldehyde Dehydrogenase, Chain A, domain 2"/>
    <property type="match status" value="1"/>
</dbReference>
<dbReference type="SUPFAM" id="SSF53720">
    <property type="entry name" value="ALDH-like"/>
    <property type="match status" value="1"/>
</dbReference>
<evidence type="ECO:0000259" key="4">
    <source>
        <dbReference type="Pfam" id="PF00171"/>
    </source>
</evidence>
<evidence type="ECO:0000256" key="2">
    <source>
        <dbReference type="PROSITE-ProRule" id="PRU10007"/>
    </source>
</evidence>
<evidence type="ECO:0000256" key="3">
    <source>
        <dbReference type="RuleBase" id="RU003345"/>
    </source>
</evidence>
<dbReference type="InterPro" id="IPR016162">
    <property type="entry name" value="Ald_DH_N"/>
</dbReference>
<dbReference type="PANTHER" id="PTHR11699">
    <property type="entry name" value="ALDEHYDE DEHYDROGENASE-RELATED"/>
    <property type="match status" value="1"/>
</dbReference>
<keyword evidence="1 3" id="KW-0560">Oxidoreductase</keyword>
<feature type="domain" description="Aldehyde dehydrogenase" evidence="4">
    <location>
        <begin position="37"/>
        <end position="483"/>
    </location>
</feature>
<dbReference type="Gene3D" id="3.40.605.10">
    <property type="entry name" value="Aldehyde Dehydrogenase, Chain A, domain 1"/>
    <property type="match status" value="1"/>
</dbReference>
<evidence type="ECO:0000313" key="5">
    <source>
        <dbReference type="EMBL" id="MFC7291389.1"/>
    </source>
</evidence>
<reference evidence="6" key="1">
    <citation type="journal article" date="2019" name="Int. J. Syst. Evol. Microbiol.">
        <title>The Global Catalogue of Microorganisms (GCM) 10K type strain sequencing project: providing services to taxonomists for standard genome sequencing and annotation.</title>
        <authorList>
            <consortium name="The Broad Institute Genomics Platform"/>
            <consortium name="The Broad Institute Genome Sequencing Center for Infectious Disease"/>
            <person name="Wu L."/>
            <person name="Ma J."/>
        </authorList>
    </citation>
    <scope>NUCLEOTIDE SEQUENCE [LARGE SCALE GENOMIC DNA]</scope>
    <source>
        <strain evidence="6">CCUG 51308</strain>
    </source>
</reference>
<feature type="active site" evidence="2">
    <location>
        <position position="262"/>
    </location>
</feature>
<dbReference type="InterPro" id="IPR015590">
    <property type="entry name" value="Aldehyde_DH_dom"/>
</dbReference>
<dbReference type="PROSITE" id="PS00687">
    <property type="entry name" value="ALDEHYDE_DEHYDR_GLU"/>
    <property type="match status" value="1"/>
</dbReference>
<dbReference type="EMBL" id="JBHTBR010000003">
    <property type="protein sequence ID" value="MFC7291389.1"/>
    <property type="molecule type" value="Genomic_DNA"/>
</dbReference>
<dbReference type="InterPro" id="IPR029510">
    <property type="entry name" value="Ald_DH_CS_GLU"/>
</dbReference>
<dbReference type="Proteomes" id="UP001596492">
    <property type="component" value="Unassembled WGS sequence"/>
</dbReference>
<dbReference type="CDD" id="cd07106">
    <property type="entry name" value="ALDH_AldA-AAD23400"/>
    <property type="match status" value="1"/>
</dbReference>
<gene>
    <name evidence="5" type="ORF">ACFQS8_07165</name>
</gene>
<sequence length="490" mass="51793">MNLFGQKDKKPSMVMGNEKIYPMTYGGAQVEGISRDAVLNPFDLSVVGYSSVASLDQLDDAVRCARKAFESWSTRPDSQRAEACLKIAKVFEDNAQELSRLITQEQGKPLNAGGFGSGFEVGGCIGWCRATSILKIDDKKILDADGVTVIQKSVPMGVIGSITPWNWPLLIAVWHFIPAIRTGNTVIIKPSPLTPLSTLRAVELINEVLPPGVLNVVPGGAEIGAAISSHADIDKVVFTGSTATGRRVMASASENITPCSLELGGNDAAIVLPGAPVAAMAPGLFFGKFINAGQTCGSIQRLYVHESDYEAVCSALVELAKTTNVGDGLLPDTDLGPVQNKAQFEKVREMVGDAIKQGAQLLVGGESIGEGYALTPAILSHCTHDMEIVAKEQFGPALPIVKYSSIDQAIAMANSTDSGLCASVWGTDPDLLQSVSDRLIAGTVYINTHAELNPMVPFGGVKQSGIGVLFGEDGLKSFVNTKILYQRSVG</sequence>
<proteinExistence type="inferred from homology"/>
<evidence type="ECO:0000256" key="1">
    <source>
        <dbReference type="ARBA" id="ARBA00023002"/>
    </source>
</evidence>